<comment type="caution">
    <text evidence="1">The sequence shown here is derived from an EMBL/GenBank/DDBJ whole genome shotgun (WGS) entry which is preliminary data.</text>
</comment>
<sequence length="125" mass="13900">MEKREMVCIVCPVGCHLEILKDSNSESGYKVEGANCKRGEIYGVKELSNPTRHITSTVKIKGSLFPRIPVRTDKEIPKDKIFDCMKIINEIQLEAPVKMGEILVENILGTDANIIASRSANNHSC</sequence>
<proteinExistence type="predicted"/>
<organism evidence="1 2">
    <name type="scientific">Wansuia hejianensis</name>
    <dbReference type="NCBI Taxonomy" id="2763667"/>
    <lineage>
        <taxon>Bacteria</taxon>
        <taxon>Bacillati</taxon>
        <taxon>Bacillota</taxon>
        <taxon>Clostridia</taxon>
        <taxon>Lachnospirales</taxon>
        <taxon>Lachnospiraceae</taxon>
        <taxon>Wansuia</taxon>
    </lineage>
</organism>
<dbReference type="InterPro" id="IPR036593">
    <property type="entry name" value="CPE0013-like_sf"/>
</dbReference>
<dbReference type="AlphaFoldDB" id="A0A926EVS3"/>
<dbReference type="Proteomes" id="UP000601522">
    <property type="component" value="Unassembled WGS sequence"/>
</dbReference>
<evidence type="ECO:0000313" key="1">
    <source>
        <dbReference type="EMBL" id="MBC8589811.1"/>
    </source>
</evidence>
<dbReference type="PANTHER" id="PTHR39450:SF1">
    <property type="entry name" value="DUF1667 DOMAIN-CONTAINING PROTEIN"/>
    <property type="match status" value="1"/>
</dbReference>
<dbReference type="RefSeq" id="WP_249322627.1">
    <property type="nucleotide sequence ID" value="NZ_JACRTK010000001.1"/>
</dbReference>
<dbReference type="EMBL" id="JACRTK010000001">
    <property type="protein sequence ID" value="MBC8589811.1"/>
    <property type="molecule type" value="Genomic_DNA"/>
</dbReference>
<reference evidence="1 2" key="1">
    <citation type="submission" date="2020-08" db="EMBL/GenBank/DDBJ databases">
        <title>Genome public.</title>
        <authorList>
            <person name="Liu C."/>
            <person name="Sun Q."/>
        </authorList>
    </citation>
    <scope>NUCLEOTIDE SEQUENCE [LARGE SCALE GENOMIC DNA]</scope>
    <source>
        <strain evidence="1 2">NSJ-26</strain>
    </source>
</reference>
<name>A0A926EVS3_9FIRM</name>
<dbReference type="SUPFAM" id="SSF160148">
    <property type="entry name" value="CPE0013-like"/>
    <property type="match status" value="1"/>
</dbReference>
<evidence type="ECO:0000313" key="2">
    <source>
        <dbReference type="Proteomes" id="UP000601522"/>
    </source>
</evidence>
<protein>
    <submittedName>
        <fullName evidence="1">DUF1667 domain-containing protein</fullName>
    </submittedName>
</protein>
<gene>
    <name evidence="1" type="ORF">H8689_01470</name>
</gene>
<dbReference type="PANTHER" id="PTHR39450">
    <property type="entry name" value="MOLYBDOPTERIN OXIDOREDUCTASE, 4FE-4S CLUSTER-BINDING SUBUNIT"/>
    <property type="match status" value="1"/>
</dbReference>
<dbReference type="Gene3D" id="3.10.530.10">
    <property type="entry name" value="CPE0013-like"/>
    <property type="match status" value="1"/>
</dbReference>
<dbReference type="InterPro" id="IPR012460">
    <property type="entry name" value="DUF1667"/>
</dbReference>
<accession>A0A926EVS3</accession>
<keyword evidence="2" id="KW-1185">Reference proteome</keyword>
<dbReference type="Pfam" id="PF07892">
    <property type="entry name" value="DUF1667"/>
    <property type="match status" value="1"/>
</dbReference>